<feature type="region of interest" description="Disordered" evidence="1">
    <location>
        <begin position="14"/>
        <end position="90"/>
    </location>
</feature>
<accession>A0A848LQ13</accession>
<dbReference type="EMBL" id="JABBJJ010000201">
    <property type="protein sequence ID" value="NMO19732.1"/>
    <property type="molecule type" value="Genomic_DNA"/>
</dbReference>
<reference evidence="2 3" key="1">
    <citation type="submission" date="2020-04" db="EMBL/GenBank/DDBJ databases">
        <title>Draft genome of Pyxidicoccus fallax type strain.</title>
        <authorList>
            <person name="Whitworth D.E."/>
        </authorList>
    </citation>
    <scope>NUCLEOTIDE SEQUENCE [LARGE SCALE GENOMIC DNA]</scope>
    <source>
        <strain evidence="2 3">DSM 14698</strain>
    </source>
</reference>
<feature type="compositionally biased region" description="Basic residues" evidence="1">
    <location>
        <begin position="18"/>
        <end position="30"/>
    </location>
</feature>
<sequence>MLLDMYLFFSLPFPRPVRPARKASPKTRRRTPSDTGVAAVRSPKADKEAAPGSRTPSRPVPGTGGQGARGKRRTVRPSLQVIEGGRAGIP</sequence>
<evidence type="ECO:0000256" key="1">
    <source>
        <dbReference type="SAM" id="MobiDB-lite"/>
    </source>
</evidence>
<evidence type="ECO:0000313" key="2">
    <source>
        <dbReference type="EMBL" id="NMO19732.1"/>
    </source>
</evidence>
<dbReference type="RefSeq" id="WP_169348974.1">
    <property type="nucleotide sequence ID" value="NZ_JABBJJ010000201.1"/>
</dbReference>
<dbReference type="AlphaFoldDB" id="A0A848LQ13"/>
<proteinExistence type="predicted"/>
<name>A0A848LQ13_9BACT</name>
<comment type="caution">
    <text evidence="2">The sequence shown here is derived from an EMBL/GenBank/DDBJ whole genome shotgun (WGS) entry which is preliminary data.</text>
</comment>
<dbReference type="Proteomes" id="UP000518300">
    <property type="component" value="Unassembled WGS sequence"/>
</dbReference>
<keyword evidence="3" id="KW-1185">Reference proteome</keyword>
<gene>
    <name evidence="2" type="ORF">HG543_33380</name>
</gene>
<organism evidence="2 3">
    <name type="scientific">Pyxidicoccus fallax</name>
    <dbReference type="NCBI Taxonomy" id="394095"/>
    <lineage>
        <taxon>Bacteria</taxon>
        <taxon>Pseudomonadati</taxon>
        <taxon>Myxococcota</taxon>
        <taxon>Myxococcia</taxon>
        <taxon>Myxococcales</taxon>
        <taxon>Cystobacterineae</taxon>
        <taxon>Myxococcaceae</taxon>
        <taxon>Pyxidicoccus</taxon>
    </lineage>
</organism>
<evidence type="ECO:0000313" key="3">
    <source>
        <dbReference type="Proteomes" id="UP000518300"/>
    </source>
</evidence>
<protein>
    <submittedName>
        <fullName evidence="2">Uncharacterized protein</fullName>
    </submittedName>
</protein>